<dbReference type="Proteomes" id="UP000198515">
    <property type="component" value="Unassembled WGS sequence"/>
</dbReference>
<feature type="transmembrane region" description="Helical" evidence="1">
    <location>
        <begin position="20"/>
        <end position="39"/>
    </location>
</feature>
<keyword evidence="1" id="KW-0812">Transmembrane</keyword>
<evidence type="ECO:0000256" key="1">
    <source>
        <dbReference type="SAM" id="Phobius"/>
    </source>
</evidence>
<dbReference type="InterPro" id="IPR052534">
    <property type="entry name" value="Extracell_DNA_Util/SecSys_Comp"/>
</dbReference>
<dbReference type="EMBL" id="FMBC01000047">
    <property type="protein sequence ID" value="SCC61215.1"/>
    <property type="molecule type" value="Genomic_DNA"/>
</dbReference>
<accession>A0A1C4G048</accession>
<dbReference type="PANTHER" id="PTHR40278:SF1">
    <property type="entry name" value="DNA UTILIZATION PROTEIN HOFN"/>
    <property type="match status" value="1"/>
</dbReference>
<evidence type="ECO:0000313" key="2">
    <source>
        <dbReference type="EMBL" id="SCC61215.1"/>
    </source>
</evidence>
<protein>
    <submittedName>
        <fullName evidence="2">Pilus assembly protein HofN</fullName>
    </submittedName>
</protein>
<evidence type="ECO:0000313" key="3">
    <source>
        <dbReference type="Proteomes" id="UP000198515"/>
    </source>
</evidence>
<keyword evidence="1" id="KW-1133">Transmembrane helix</keyword>
<name>A0A1C4G048_9ENTR</name>
<dbReference type="Pfam" id="PF05137">
    <property type="entry name" value="PilN"/>
    <property type="match status" value="1"/>
</dbReference>
<keyword evidence="1" id="KW-0472">Membrane</keyword>
<organism evidence="2 3">
    <name type="scientific">Kosakonia oryziphila</name>
    <dbReference type="NCBI Taxonomy" id="1005667"/>
    <lineage>
        <taxon>Bacteria</taxon>
        <taxon>Pseudomonadati</taxon>
        <taxon>Pseudomonadota</taxon>
        <taxon>Gammaproteobacteria</taxon>
        <taxon>Enterobacterales</taxon>
        <taxon>Enterobacteriaceae</taxon>
        <taxon>Kosakonia</taxon>
    </lineage>
</organism>
<keyword evidence="3" id="KW-1185">Reference proteome</keyword>
<dbReference type="AlphaFoldDB" id="A0A1C4G048"/>
<sequence length="178" mass="20623">MAGVNFLPWRQYRRRRSVRLWASVFIANLLLTGGAGVLWRASVAIELYGRVLWQQADATLLASLVAAKEPLLARQEAWRKEQVRRQRRQDTLAWRLRLLSLAANLPQNTWLTQLRWQQHQLSLSGLASSVRALAVLEQQLRGIAGFQLQQTGAMERDVQGRWQFHYQLKKEIDDAPER</sequence>
<reference evidence="3" key="1">
    <citation type="submission" date="2016-08" db="EMBL/GenBank/DDBJ databases">
        <authorList>
            <person name="Varghese N."/>
            <person name="Submissions Spin"/>
        </authorList>
    </citation>
    <scope>NUCLEOTIDE SEQUENCE [LARGE SCALE GENOMIC DNA]</scope>
    <source>
        <strain evidence="3">REICA_142</strain>
    </source>
</reference>
<dbReference type="RefSeq" id="WP_090137557.1">
    <property type="nucleotide sequence ID" value="NZ_FMBC01000047.1"/>
</dbReference>
<gene>
    <name evidence="2" type="ORF">GA0061070_10474</name>
</gene>
<dbReference type="InterPro" id="IPR007813">
    <property type="entry name" value="PilN"/>
</dbReference>
<dbReference type="PANTHER" id="PTHR40278">
    <property type="entry name" value="DNA UTILIZATION PROTEIN HOFN"/>
    <property type="match status" value="1"/>
</dbReference>
<dbReference type="OrthoDB" id="6561867at2"/>
<proteinExistence type="predicted"/>